<dbReference type="AlphaFoldDB" id="A0A1L7RM38"/>
<protein>
    <submittedName>
        <fullName evidence="2">Transposase DDE domain</fullName>
    </submittedName>
</protein>
<keyword evidence="1" id="KW-0472">Membrane</keyword>
<name>A0A1L7RM38_9ACTO</name>
<evidence type="ECO:0000256" key="1">
    <source>
        <dbReference type="SAM" id="Phobius"/>
    </source>
</evidence>
<dbReference type="EMBL" id="LK995498">
    <property type="protein sequence ID" value="CED91250.1"/>
    <property type="molecule type" value="Genomic_DNA"/>
</dbReference>
<proteinExistence type="predicted"/>
<keyword evidence="1" id="KW-0812">Transmembrane</keyword>
<sequence length="42" mass="4951">MERCFGQLKQNRAMATRHDKLAVRYQAITHIASIGHWLKRLT</sequence>
<accession>A0A1L7RM38</accession>
<organism evidence="2">
    <name type="scientific">Actinomyces succiniciruminis</name>
    <dbReference type="NCBI Taxonomy" id="1522002"/>
    <lineage>
        <taxon>Bacteria</taxon>
        <taxon>Bacillati</taxon>
        <taxon>Actinomycetota</taxon>
        <taxon>Actinomycetes</taxon>
        <taxon>Actinomycetales</taxon>
        <taxon>Actinomycetaceae</taxon>
        <taxon>Actinomyces</taxon>
    </lineage>
</organism>
<reference evidence="2" key="1">
    <citation type="submission" date="2014-07" db="EMBL/GenBank/DDBJ databases">
        <authorList>
            <person name="Zhang J.E."/>
            <person name="Yang H."/>
            <person name="Guo J."/>
            <person name="Deng Z."/>
            <person name="Luo H."/>
            <person name="Luo M."/>
            <person name="Zhao B."/>
        </authorList>
    </citation>
    <scope>NUCLEOTIDE SEQUENCE</scope>
    <source>
        <strain evidence="2">AM4</strain>
    </source>
</reference>
<feature type="transmembrane region" description="Helical" evidence="1">
    <location>
        <begin position="21"/>
        <end position="38"/>
    </location>
</feature>
<gene>
    <name evidence="2" type="ORF">AAM4_1418</name>
</gene>
<evidence type="ECO:0000313" key="2">
    <source>
        <dbReference type="EMBL" id="CED91250.1"/>
    </source>
</evidence>
<keyword evidence="1" id="KW-1133">Transmembrane helix</keyword>